<keyword evidence="2" id="KW-0472">Membrane</keyword>
<dbReference type="InterPro" id="IPR027246">
    <property type="entry name" value="Porin_Euk/Tom40"/>
</dbReference>
<dbReference type="Gene3D" id="2.40.160.10">
    <property type="entry name" value="Porin"/>
    <property type="match status" value="1"/>
</dbReference>
<accession>A0AA41MLW1</accession>
<evidence type="ECO:0000313" key="4">
    <source>
        <dbReference type="EMBL" id="MBZ3874360.1"/>
    </source>
</evidence>
<comment type="caution">
    <text evidence="4">The sequence shown here is derived from an EMBL/GenBank/DDBJ whole genome shotgun (WGS) entry which is preliminary data.</text>
</comment>
<dbReference type="EMBL" id="JAATJV010227255">
    <property type="protein sequence ID" value="MBZ3874360.1"/>
    <property type="molecule type" value="Genomic_DNA"/>
</dbReference>
<evidence type="ECO:0000256" key="2">
    <source>
        <dbReference type="ARBA" id="ARBA00022452"/>
    </source>
</evidence>
<gene>
    <name evidence="4" type="ORF">SUZIE_127550</name>
</gene>
<keyword evidence="3" id="KW-1000">Mitochondrion outer membrane</keyword>
<keyword evidence="5" id="KW-1185">Reference proteome</keyword>
<dbReference type="Pfam" id="PF01459">
    <property type="entry name" value="Porin_3"/>
    <property type="match status" value="1"/>
</dbReference>
<evidence type="ECO:0000256" key="1">
    <source>
        <dbReference type="ARBA" id="ARBA00004294"/>
    </source>
</evidence>
<organism evidence="4 5">
    <name type="scientific">Sciurus carolinensis</name>
    <name type="common">Eastern gray squirrel</name>
    <dbReference type="NCBI Taxonomy" id="30640"/>
    <lineage>
        <taxon>Eukaryota</taxon>
        <taxon>Metazoa</taxon>
        <taxon>Chordata</taxon>
        <taxon>Craniata</taxon>
        <taxon>Vertebrata</taxon>
        <taxon>Euteleostomi</taxon>
        <taxon>Mammalia</taxon>
        <taxon>Eutheria</taxon>
        <taxon>Euarchontoglires</taxon>
        <taxon>Glires</taxon>
        <taxon>Rodentia</taxon>
        <taxon>Sciuromorpha</taxon>
        <taxon>Sciuridae</taxon>
        <taxon>Sciurinae</taxon>
        <taxon>Sciurini</taxon>
        <taxon>Sciurus</taxon>
    </lineage>
</organism>
<protein>
    <submittedName>
        <fullName evidence="4">Voltage-dependent anion-selective channel protein 1</fullName>
    </submittedName>
</protein>
<proteinExistence type="predicted"/>
<evidence type="ECO:0000313" key="5">
    <source>
        <dbReference type="Proteomes" id="UP001166674"/>
    </source>
</evidence>
<dbReference type="Proteomes" id="UP001166674">
    <property type="component" value="Unassembled WGS sequence"/>
</dbReference>
<dbReference type="InterPro" id="IPR023614">
    <property type="entry name" value="Porin_dom_sf"/>
</dbReference>
<sequence>MNSETAVFQATQNYYTVGNKTDDFRFHTNVNDRTKFGGSIYQKVNKTLENNYLSWTVQNTCFGIATKYQIHPDACFSAKVNNSSLIGL</sequence>
<keyword evidence="2" id="KW-1134">Transmembrane beta strand</keyword>
<reference evidence="4" key="1">
    <citation type="submission" date="2020-03" db="EMBL/GenBank/DDBJ databases">
        <title>Studies in the Genomics of Life Span.</title>
        <authorList>
            <person name="Glass D."/>
        </authorList>
    </citation>
    <scope>NUCLEOTIDE SEQUENCE</scope>
    <source>
        <strain evidence="4">SUZIE</strain>
        <tissue evidence="4">Muscle</tissue>
    </source>
</reference>
<keyword evidence="2" id="KW-0812">Transmembrane</keyword>
<evidence type="ECO:0000256" key="3">
    <source>
        <dbReference type="ARBA" id="ARBA00022787"/>
    </source>
</evidence>
<dbReference type="GO" id="GO:0055085">
    <property type="term" value="P:transmembrane transport"/>
    <property type="evidence" value="ECO:0007669"/>
    <property type="project" value="InterPro"/>
</dbReference>
<keyword evidence="3" id="KW-0496">Mitochondrion</keyword>
<name>A0AA41MLW1_SCICA</name>
<dbReference type="GO" id="GO:0005741">
    <property type="term" value="C:mitochondrial outer membrane"/>
    <property type="evidence" value="ECO:0007669"/>
    <property type="project" value="UniProtKB-SubCell"/>
</dbReference>
<dbReference type="AlphaFoldDB" id="A0AA41MLW1"/>
<comment type="subcellular location">
    <subcellularLocation>
        <location evidence="1">Mitochondrion outer membrane</location>
    </subcellularLocation>
</comment>